<dbReference type="Pfam" id="PF10097">
    <property type="entry name" value="DUF2335"/>
    <property type="match status" value="1"/>
</dbReference>
<evidence type="ECO:0000256" key="1">
    <source>
        <dbReference type="SAM" id="Phobius"/>
    </source>
</evidence>
<dbReference type="OrthoDB" id="9182865at2"/>
<evidence type="ECO:0000313" key="2">
    <source>
        <dbReference type="EMBL" id="AUN95886.1"/>
    </source>
</evidence>
<feature type="transmembrane region" description="Helical" evidence="1">
    <location>
        <begin position="68"/>
        <end position="86"/>
    </location>
</feature>
<evidence type="ECO:0008006" key="4">
    <source>
        <dbReference type="Google" id="ProtNLM"/>
    </source>
</evidence>
<keyword evidence="1" id="KW-0472">Membrane</keyword>
<organism evidence="2 3">
    <name type="scientific">Pseudazoarcus pumilus</name>
    <dbReference type="NCBI Taxonomy" id="2067960"/>
    <lineage>
        <taxon>Bacteria</taxon>
        <taxon>Pseudomonadati</taxon>
        <taxon>Pseudomonadota</taxon>
        <taxon>Betaproteobacteria</taxon>
        <taxon>Rhodocyclales</taxon>
        <taxon>Zoogloeaceae</taxon>
        <taxon>Pseudazoarcus</taxon>
    </lineage>
</organism>
<keyword evidence="1" id="KW-1133">Transmembrane helix</keyword>
<sequence>MTKATWSGPLPPPECLERFDAIAPGAAERILKMAEDEQAHRLRCESEALTENIQTARVERIIDTRGQWLGAGLSLAAVVGAVWLALATGAVMVPLALLGLPLMGVARALIIRKGKRE</sequence>
<accession>A0A2I6S9F0</accession>
<dbReference type="EMBL" id="CP025682">
    <property type="protein sequence ID" value="AUN95886.1"/>
    <property type="molecule type" value="Genomic_DNA"/>
</dbReference>
<protein>
    <recommendedName>
        <fullName evidence="4">DUF2335 domain-containing protein</fullName>
    </recommendedName>
</protein>
<reference evidence="2 3" key="1">
    <citation type="submission" date="2018-01" db="EMBL/GenBank/DDBJ databases">
        <authorList>
            <person name="Fu G.-Y."/>
        </authorList>
    </citation>
    <scope>NUCLEOTIDE SEQUENCE [LARGE SCALE GENOMIC DNA]</scope>
    <source>
        <strain evidence="2 3">SY39</strain>
    </source>
</reference>
<keyword evidence="1" id="KW-0812">Transmembrane</keyword>
<dbReference type="Proteomes" id="UP000242205">
    <property type="component" value="Chromosome"/>
</dbReference>
<dbReference type="RefSeq" id="WP_102247931.1">
    <property type="nucleotide sequence ID" value="NZ_CP025682.1"/>
</dbReference>
<dbReference type="KEGG" id="atw:C0099_13670"/>
<keyword evidence="3" id="KW-1185">Reference proteome</keyword>
<feature type="transmembrane region" description="Helical" evidence="1">
    <location>
        <begin position="92"/>
        <end position="110"/>
    </location>
</feature>
<evidence type="ECO:0000313" key="3">
    <source>
        <dbReference type="Proteomes" id="UP000242205"/>
    </source>
</evidence>
<dbReference type="InterPro" id="IPR019284">
    <property type="entry name" value="RP532"/>
</dbReference>
<gene>
    <name evidence="2" type="ORF">C0099_13670</name>
</gene>
<dbReference type="AlphaFoldDB" id="A0A2I6S9F0"/>
<name>A0A2I6S9F0_9RHOO</name>
<proteinExistence type="predicted"/>